<keyword evidence="3" id="KW-1185">Reference proteome</keyword>
<comment type="caution">
    <text evidence="2">The sequence shown here is derived from an EMBL/GenBank/DDBJ whole genome shotgun (WGS) entry which is preliminary data.</text>
</comment>
<feature type="region of interest" description="Disordered" evidence="1">
    <location>
        <begin position="102"/>
        <end position="129"/>
    </location>
</feature>
<accession>A0AAV9ZFW6</accession>
<name>A0AAV9ZFW6_9AGAR</name>
<evidence type="ECO:0008006" key="4">
    <source>
        <dbReference type="Google" id="ProtNLM"/>
    </source>
</evidence>
<protein>
    <recommendedName>
        <fullName evidence="4">MYND-type domain-containing protein</fullName>
    </recommendedName>
</protein>
<evidence type="ECO:0000256" key="1">
    <source>
        <dbReference type="SAM" id="MobiDB-lite"/>
    </source>
</evidence>
<evidence type="ECO:0000313" key="2">
    <source>
        <dbReference type="EMBL" id="KAK6980739.1"/>
    </source>
</evidence>
<sequence length="129" mass="14874">MLIESTPPVKLRRKGVSTVNYKSPKQPFEQRTVRNDAPGEEIERSARSARMTEDERLKELKSDPDAKILDAKRTLCRRCDRIISEASGAYRLCNWRNHKASCLKSRSDSESRGRRSLNSNTAKRRRKLA</sequence>
<gene>
    <name evidence="2" type="ORF">R3P38DRAFT_3376654</name>
</gene>
<evidence type="ECO:0000313" key="3">
    <source>
        <dbReference type="Proteomes" id="UP001362999"/>
    </source>
</evidence>
<dbReference type="AlphaFoldDB" id="A0AAV9ZFW6"/>
<feature type="region of interest" description="Disordered" evidence="1">
    <location>
        <begin position="14"/>
        <end position="58"/>
    </location>
</feature>
<dbReference type="EMBL" id="JAWWNJ010000157">
    <property type="protein sequence ID" value="KAK6980739.1"/>
    <property type="molecule type" value="Genomic_DNA"/>
</dbReference>
<dbReference type="Proteomes" id="UP001362999">
    <property type="component" value="Unassembled WGS sequence"/>
</dbReference>
<feature type="compositionally biased region" description="Basic and acidic residues" evidence="1">
    <location>
        <begin position="41"/>
        <end position="58"/>
    </location>
</feature>
<proteinExistence type="predicted"/>
<reference evidence="2 3" key="1">
    <citation type="journal article" date="2024" name="J Genomics">
        <title>Draft genome sequencing and assembly of Favolaschia claudopus CIRM-BRFM 2984 isolated from oak limbs.</title>
        <authorList>
            <person name="Navarro D."/>
            <person name="Drula E."/>
            <person name="Chaduli D."/>
            <person name="Cazenave R."/>
            <person name="Ahrendt S."/>
            <person name="Wang J."/>
            <person name="Lipzen A."/>
            <person name="Daum C."/>
            <person name="Barry K."/>
            <person name="Grigoriev I.V."/>
            <person name="Favel A."/>
            <person name="Rosso M.N."/>
            <person name="Martin F."/>
        </authorList>
    </citation>
    <scope>NUCLEOTIDE SEQUENCE [LARGE SCALE GENOMIC DNA]</scope>
    <source>
        <strain evidence="2 3">CIRM-BRFM 2984</strain>
    </source>
</reference>
<organism evidence="2 3">
    <name type="scientific">Favolaschia claudopus</name>
    <dbReference type="NCBI Taxonomy" id="2862362"/>
    <lineage>
        <taxon>Eukaryota</taxon>
        <taxon>Fungi</taxon>
        <taxon>Dikarya</taxon>
        <taxon>Basidiomycota</taxon>
        <taxon>Agaricomycotina</taxon>
        <taxon>Agaricomycetes</taxon>
        <taxon>Agaricomycetidae</taxon>
        <taxon>Agaricales</taxon>
        <taxon>Marasmiineae</taxon>
        <taxon>Mycenaceae</taxon>
        <taxon>Favolaschia</taxon>
    </lineage>
</organism>